<dbReference type="Pfam" id="PF00528">
    <property type="entry name" value="BPD_transp_1"/>
    <property type="match status" value="1"/>
</dbReference>
<keyword evidence="6 7" id="KW-0472">Membrane</keyword>
<dbReference type="PANTHER" id="PTHR43744:SF12">
    <property type="entry name" value="ABC TRANSPORTER PERMEASE PROTEIN MG189-RELATED"/>
    <property type="match status" value="1"/>
</dbReference>
<keyword evidence="5 7" id="KW-1133">Transmembrane helix</keyword>
<dbReference type="AlphaFoldDB" id="A0A5B8M8F0"/>
<name>A0A5B8M8F0_9MICO</name>
<dbReference type="SUPFAM" id="SSF161098">
    <property type="entry name" value="MetI-like"/>
    <property type="match status" value="1"/>
</dbReference>
<evidence type="ECO:0000256" key="4">
    <source>
        <dbReference type="ARBA" id="ARBA00022692"/>
    </source>
</evidence>
<feature type="transmembrane region" description="Helical" evidence="7">
    <location>
        <begin position="91"/>
        <end position="112"/>
    </location>
</feature>
<dbReference type="RefSeq" id="WP_146321916.1">
    <property type="nucleotide sequence ID" value="NZ_CP042305.1"/>
</dbReference>
<evidence type="ECO:0000256" key="7">
    <source>
        <dbReference type="RuleBase" id="RU363032"/>
    </source>
</evidence>
<sequence length="290" mass="32024">MSIDTTTAPTRAHTRTSRAARSAALTLKWIYLGIGLVLALVPFIWMLSGSFRSEADLYQNPASLFPTSITLHGYLGIWQQLPFLRLLFNSFIFAGVTTALTVLFDSMCAYALARLRFVGRNVCFVLVIATLMVPFQVTLIPVFIQLFHLGWLNTYQGLIIPRATSAFGIFLFRQFFMSIPADLDEAARIDGAGHWRIYWRVIMPLAKPAIATVAILNFTSLWNDLLWPLVVTSSNDMLTLPAGLTLFGGQHVTDHAVLLAGATISLLPIAIGFFFAQKYFVAGVATTGLK</sequence>
<evidence type="ECO:0000256" key="6">
    <source>
        <dbReference type="ARBA" id="ARBA00023136"/>
    </source>
</evidence>
<keyword evidence="2 7" id="KW-0813">Transport</keyword>
<evidence type="ECO:0000313" key="9">
    <source>
        <dbReference type="EMBL" id="QDZ15882.1"/>
    </source>
</evidence>
<dbReference type="GO" id="GO:0005886">
    <property type="term" value="C:plasma membrane"/>
    <property type="evidence" value="ECO:0007669"/>
    <property type="project" value="UniProtKB-SubCell"/>
</dbReference>
<evidence type="ECO:0000259" key="8">
    <source>
        <dbReference type="PROSITE" id="PS50928"/>
    </source>
</evidence>
<dbReference type="CDD" id="cd06261">
    <property type="entry name" value="TM_PBP2"/>
    <property type="match status" value="1"/>
</dbReference>
<comment type="subcellular location">
    <subcellularLocation>
        <location evidence="1 7">Cell membrane</location>
        <topology evidence="1 7">Multi-pass membrane protein</topology>
    </subcellularLocation>
</comment>
<gene>
    <name evidence="9" type="ORF">FPZ11_14865</name>
</gene>
<keyword evidence="10" id="KW-1185">Reference proteome</keyword>
<feature type="transmembrane region" description="Helical" evidence="7">
    <location>
        <begin position="159"/>
        <end position="176"/>
    </location>
</feature>
<feature type="transmembrane region" description="Helical" evidence="7">
    <location>
        <begin position="124"/>
        <end position="147"/>
    </location>
</feature>
<dbReference type="Proteomes" id="UP000320216">
    <property type="component" value="Chromosome"/>
</dbReference>
<protein>
    <submittedName>
        <fullName evidence="9">Carbohydrate ABC transporter permease</fullName>
    </submittedName>
</protein>
<dbReference type="Gene3D" id="1.10.3720.10">
    <property type="entry name" value="MetI-like"/>
    <property type="match status" value="1"/>
</dbReference>
<feature type="transmembrane region" description="Helical" evidence="7">
    <location>
        <begin position="256"/>
        <end position="276"/>
    </location>
</feature>
<dbReference type="OrthoDB" id="2063054at2"/>
<accession>A0A5B8M8F0</accession>
<dbReference type="InterPro" id="IPR035906">
    <property type="entry name" value="MetI-like_sf"/>
</dbReference>
<evidence type="ECO:0000256" key="3">
    <source>
        <dbReference type="ARBA" id="ARBA00022475"/>
    </source>
</evidence>
<dbReference type="PROSITE" id="PS50928">
    <property type="entry name" value="ABC_TM1"/>
    <property type="match status" value="1"/>
</dbReference>
<feature type="domain" description="ABC transmembrane type-1" evidence="8">
    <location>
        <begin position="87"/>
        <end position="276"/>
    </location>
</feature>
<evidence type="ECO:0000313" key="10">
    <source>
        <dbReference type="Proteomes" id="UP000320216"/>
    </source>
</evidence>
<organism evidence="9 10">
    <name type="scientific">Humibacter ginsenosidimutans</name>
    <dbReference type="NCBI Taxonomy" id="2599293"/>
    <lineage>
        <taxon>Bacteria</taxon>
        <taxon>Bacillati</taxon>
        <taxon>Actinomycetota</taxon>
        <taxon>Actinomycetes</taxon>
        <taxon>Micrococcales</taxon>
        <taxon>Microbacteriaceae</taxon>
        <taxon>Humibacter</taxon>
    </lineage>
</organism>
<proteinExistence type="inferred from homology"/>
<feature type="transmembrane region" description="Helical" evidence="7">
    <location>
        <begin position="29"/>
        <end position="48"/>
    </location>
</feature>
<dbReference type="InterPro" id="IPR000515">
    <property type="entry name" value="MetI-like"/>
</dbReference>
<keyword evidence="3" id="KW-1003">Cell membrane</keyword>
<dbReference type="KEGG" id="huw:FPZ11_14865"/>
<evidence type="ECO:0000256" key="2">
    <source>
        <dbReference type="ARBA" id="ARBA00022448"/>
    </source>
</evidence>
<feature type="transmembrane region" description="Helical" evidence="7">
    <location>
        <begin position="197"/>
        <end position="219"/>
    </location>
</feature>
<evidence type="ECO:0000256" key="1">
    <source>
        <dbReference type="ARBA" id="ARBA00004651"/>
    </source>
</evidence>
<dbReference type="GO" id="GO:0055085">
    <property type="term" value="P:transmembrane transport"/>
    <property type="evidence" value="ECO:0007669"/>
    <property type="project" value="InterPro"/>
</dbReference>
<reference evidence="9 10" key="1">
    <citation type="submission" date="2019-07" db="EMBL/GenBank/DDBJ databases">
        <title>Full genome sequence of Humibacter sp. WJ7-1.</title>
        <authorList>
            <person name="Im W.-T."/>
        </authorList>
    </citation>
    <scope>NUCLEOTIDE SEQUENCE [LARGE SCALE GENOMIC DNA]</scope>
    <source>
        <strain evidence="9 10">WJ7-1</strain>
    </source>
</reference>
<evidence type="ECO:0000256" key="5">
    <source>
        <dbReference type="ARBA" id="ARBA00022989"/>
    </source>
</evidence>
<comment type="similarity">
    <text evidence="7">Belongs to the binding-protein-dependent transport system permease family.</text>
</comment>
<dbReference type="PANTHER" id="PTHR43744">
    <property type="entry name" value="ABC TRANSPORTER PERMEASE PROTEIN MG189-RELATED-RELATED"/>
    <property type="match status" value="1"/>
</dbReference>
<dbReference type="EMBL" id="CP042305">
    <property type="protein sequence ID" value="QDZ15882.1"/>
    <property type="molecule type" value="Genomic_DNA"/>
</dbReference>
<keyword evidence="4 7" id="KW-0812">Transmembrane</keyword>